<evidence type="ECO:0000313" key="3">
    <source>
        <dbReference type="Proteomes" id="UP000639403"/>
    </source>
</evidence>
<evidence type="ECO:0000313" key="2">
    <source>
        <dbReference type="EMBL" id="KAF9817476.1"/>
    </source>
</evidence>
<accession>A0A8H7U3Z4</accession>
<name>A0A8H7U3Z4_9APHY</name>
<dbReference type="AlphaFoldDB" id="A0A8H7U3Z4"/>
<organism evidence="2 3">
    <name type="scientific">Rhodonia placenta</name>
    <dbReference type="NCBI Taxonomy" id="104341"/>
    <lineage>
        <taxon>Eukaryota</taxon>
        <taxon>Fungi</taxon>
        <taxon>Dikarya</taxon>
        <taxon>Basidiomycota</taxon>
        <taxon>Agaricomycotina</taxon>
        <taxon>Agaricomycetes</taxon>
        <taxon>Polyporales</taxon>
        <taxon>Adustoporiaceae</taxon>
        <taxon>Rhodonia</taxon>
    </lineage>
</organism>
<feature type="compositionally biased region" description="Polar residues" evidence="1">
    <location>
        <begin position="66"/>
        <end position="78"/>
    </location>
</feature>
<proteinExistence type="predicted"/>
<feature type="region of interest" description="Disordered" evidence="1">
    <location>
        <begin position="50"/>
        <end position="78"/>
    </location>
</feature>
<reference evidence="2" key="2">
    <citation type="journal article" name="Front. Microbiol.">
        <title>Degradative Capacity of Two Strains of Rhodonia placenta: From Phenotype to Genotype.</title>
        <authorList>
            <person name="Kolle M."/>
            <person name="Horta M.A.C."/>
            <person name="Nowrousian M."/>
            <person name="Ohm R.A."/>
            <person name="Benz J.P."/>
            <person name="Pilgard A."/>
        </authorList>
    </citation>
    <scope>NUCLEOTIDE SEQUENCE</scope>
    <source>
        <strain evidence="2">FPRL280</strain>
    </source>
</reference>
<comment type="caution">
    <text evidence="2">The sequence shown here is derived from an EMBL/GenBank/DDBJ whole genome shotgun (WGS) entry which is preliminary data.</text>
</comment>
<dbReference type="EMBL" id="JADOXO010000042">
    <property type="protein sequence ID" value="KAF9817476.1"/>
    <property type="molecule type" value="Genomic_DNA"/>
</dbReference>
<protein>
    <submittedName>
        <fullName evidence="2">Uncharacterized protein</fullName>
    </submittedName>
</protein>
<evidence type="ECO:0000256" key="1">
    <source>
        <dbReference type="SAM" id="MobiDB-lite"/>
    </source>
</evidence>
<gene>
    <name evidence="2" type="ORF">IEO21_03433</name>
</gene>
<feature type="region of interest" description="Disordered" evidence="1">
    <location>
        <begin position="1"/>
        <end position="20"/>
    </location>
</feature>
<dbReference type="Proteomes" id="UP000639403">
    <property type="component" value="Unassembled WGS sequence"/>
</dbReference>
<sequence length="78" mass="8242">MAFPKTLFRRSNRSPTSSSALGVIDVASAEKYVVLLPLEAANKTGKAVQQQGGGIAEMLDDDNSAWGPSSRNTTSTRS</sequence>
<reference evidence="2" key="1">
    <citation type="submission" date="2020-11" db="EMBL/GenBank/DDBJ databases">
        <authorList>
            <person name="Koelle M."/>
            <person name="Horta M.A.C."/>
            <person name="Nowrousian M."/>
            <person name="Ohm R.A."/>
            <person name="Benz P."/>
            <person name="Pilgard A."/>
        </authorList>
    </citation>
    <scope>NUCLEOTIDE SEQUENCE</scope>
    <source>
        <strain evidence="2">FPRL280</strain>
    </source>
</reference>